<dbReference type="OrthoDB" id="3366823at2759"/>
<feature type="compositionally biased region" description="Basic and acidic residues" evidence="3">
    <location>
        <begin position="547"/>
        <end position="558"/>
    </location>
</feature>
<feature type="region of interest" description="Disordered" evidence="3">
    <location>
        <begin position="171"/>
        <end position="190"/>
    </location>
</feature>
<feature type="domain" description="RED-like N-terminal" evidence="4">
    <location>
        <begin position="92"/>
        <end position="171"/>
    </location>
</feature>
<feature type="compositionally biased region" description="Basic and acidic residues" evidence="3">
    <location>
        <begin position="252"/>
        <end position="263"/>
    </location>
</feature>
<evidence type="ECO:0000256" key="2">
    <source>
        <dbReference type="ARBA" id="ARBA00023242"/>
    </source>
</evidence>
<feature type="region of interest" description="Disordered" evidence="3">
    <location>
        <begin position="281"/>
        <end position="410"/>
    </location>
</feature>
<evidence type="ECO:0000256" key="3">
    <source>
        <dbReference type="SAM" id="MobiDB-lite"/>
    </source>
</evidence>
<feature type="region of interest" description="Disordered" evidence="3">
    <location>
        <begin position="1"/>
        <end position="118"/>
    </location>
</feature>
<sequence length="558" mass="60328">MNNSQFRNLLLQERDQARGQDKVSEQNPAKANAASNTQGAKRSFMPMTPRNVKGGTDVDFARQVRERNAALGGSGQPASKKFKSRNPRGVKLGAGYTDRANAREDAQGDEGEEGSKAARIKALEEQVKLDQISQETFEALRDEITGGDVSSTHLVKGLDRRLLERVRRGEDVLGTGNGDGAAAPPPDVDEELDKLGEQEVQAIAKEKNEKKGNMAAPAQLAGKKRSRNEIMAELKAQRQAAAAAKAAPSLDSRWRKVGEKQRDRIEIDAKGREVLITVDDDGIVKKKVRKAPEKSSDVADMPDASKPVLGADADISALAPQAPPPQQQEEEDEDDDIFEGVGTDYDPLGNVGGDEDDEDSDGEDSKEGKEKPPAKESPGKSSPATLAPAPETTDAKPPAKRNYFGDSIDEQASRAEADRFAGVENLLKKAAQKGENAEDDVSEGDEDLDDAARAEKAAKQKKRAAMLEAAQRDRDMEDMDMGFGSSRYEDEAEVDAEGSKIRLSQWKGKAGGADEDEGWEEGGSKEKRKRKPKKRKGDANNAVDIMRVIEGRKGGGSK</sequence>
<proteinExistence type="predicted"/>
<feature type="region of interest" description="Disordered" evidence="3">
    <location>
        <begin position="430"/>
        <end position="558"/>
    </location>
</feature>
<feature type="compositionally biased region" description="Acidic residues" evidence="3">
    <location>
        <begin position="328"/>
        <end position="338"/>
    </location>
</feature>
<comment type="caution">
    <text evidence="5">The sequence shown here is derived from an EMBL/GenBank/DDBJ whole genome shotgun (WGS) entry which is preliminary data.</text>
</comment>
<evidence type="ECO:0000256" key="1">
    <source>
        <dbReference type="ARBA" id="ARBA00004123"/>
    </source>
</evidence>
<feature type="compositionally biased region" description="Basic and acidic residues" evidence="3">
    <location>
        <begin position="363"/>
        <end position="378"/>
    </location>
</feature>
<dbReference type="GO" id="GO:0005634">
    <property type="term" value="C:nucleus"/>
    <property type="evidence" value="ECO:0007669"/>
    <property type="project" value="UniProtKB-SubCell"/>
</dbReference>
<accession>A0A3M7EDE1</accession>
<organism evidence="5 6">
    <name type="scientific">Hortaea werneckii</name>
    <name type="common">Black yeast</name>
    <name type="synonym">Cladosporium werneckii</name>
    <dbReference type="NCBI Taxonomy" id="91943"/>
    <lineage>
        <taxon>Eukaryota</taxon>
        <taxon>Fungi</taxon>
        <taxon>Dikarya</taxon>
        <taxon>Ascomycota</taxon>
        <taxon>Pezizomycotina</taxon>
        <taxon>Dothideomycetes</taxon>
        <taxon>Dothideomycetidae</taxon>
        <taxon>Mycosphaerellales</taxon>
        <taxon>Teratosphaeriaceae</taxon>
        <taxon>Hortaea</taxon>
    </lineage>
</organism>
<dbReference type="Pfam" id="PF07808">
    <property type="entry name" value="RED_N"/>
    <property type="match status" value="1"/>
</dbReference>
<gene>
    <name evidence="5" type="ORF">D0863_03089</name>
</gene>
<keyword evidence="2" id="KW-0539">Nucleus</keyword>
<evidence type="ECO:0000259" key="4">
    <source>
        <dbReference type="Pfam" id="PF07808"/>
    </source>
</evidence>
<evidence type="ECO:0000313" key="5">
    <source>
        <dbReference type="EMBL" id="RMY74659.1"/>
    </source>
</evidence>
<feature type="region of interest" description="Disordered" evidence="3">
    <location>
        <begin position="243"/>
        <end position="263"/>
    </location>
</feature>
<evidence type="ECO:0000313" key="6">
    <source>
        <dbReference type="Proteomes" id="UP000269276"/>
    </source>
</evidence>
<comment type="subcellular location">
    <subcellularLocation>
        <location evidence="1">Nucleus</location>
    </subcellularLocation>
</comment>
<dbReference type="Proteomes" id="UP000269276">
    <property type="component" value="Unassembled WGS sequence"/>
</dbReference>
<feature type="compositionally biased region" description="Basic and acidic residues" evidence="3">
    <location>
        <begin position="59"/>
        <end position="68"/>
    </location>
</feature>
<dbReference type="EMBL" id="QWIP01000071">
    <property type="protein sequence ID" value="RMY74659.1"/>
    <property type="molecule type" value="Genomic_DNA"/>
</dbReference>
<dbReference type="InterPro" id="IPR039896">
    <property type="entry name" value="Red-like"/>
</dbReference>
<dbReference type="PANTHER" id="PTHR12765">
    <property type="entry name" value="RED PROTEIN IK FACTOR CYTOKINE IK"/>
    <property type="match status" value="1"/>
</dbReference>
<name>A0A3M7EDE1_HORWE</name>
<protein>
    <recommendedName>
        <fullName evidence="4">RED-like N-terminal domain-containing protein</fullName>
    </recommendedName>
</protein>
<feature type="compositionally biased region" description="Basic and acidic residues" evidence="3">
    <location>
        <begin position="12"/>
        <end position="24"/>
    </location>
</feature>
<reference evidence="5 6" key="1">
    <citation type="journal article" date="2018" name="BMC Genomics">
        <title>Genomic evidence for intraspecific hybridization in a clonal and extremely halotolerant yeast.</title>
        <authorList>
            <person name="Gostincar C."/>
            <person name="Stajich J.E."/>
            <person name="Zupancic J."/>
            <person name="Zalar P."/>
            <person name="Gunde-Cimerman N."/>
        </authorList>
    </citation>
    <scope>NUCLEOTIDE SEQUENCE [LARGE SCALE GENOMIC DNA]</scope>
    <source>
        <strain evidence="5 6">EXF-2682</strain>
    </source>
</reference>
<feature type="compositionally biased region" description="Basic residues" evidence="3">
    <location>
        <begin position="526"/>
        <end position="536"/>
    </location>
</feature>
<feature type="region of interest" description="Disordered" evidence="3">
    <location>
        <begin position="205"/>
        <end position="226"/>
    </location>
</feature>
<feature type="compositionally biased region" description="Acidic residues" evidence="3">
    <location>
        <begin position="353"/>
        <end position="362"/>
    </location>
</feature>
<dbReference type="AlphaFoldDB" id="A0A3M7EDE1"/>
<feature type="compositionally biased region" description="Polar residues" evidence="3">
    <location>
        <begin position="25"/>
        <end position="40"/>
    </location>
</feature>
<dbReference type="InterPro" id="IPR012916">
    <property type="entry name" value="RED_N"/>
</dbReference>
<feature type="compositionally biased region" description="Acidic residues" evidence="3">
    <location>
        <begin position="437"/>
        <end position="449"/>
    </location>
</feature>